<dbReference type="AlphaFoldDB" id="A0A8X7WG15"/>
<dbReference type="Pfam" id="PF02721">
    <property type="entry name" value="DUF223"/>
    <property type="match status" value="1"/>
</dbReference>
<name>A0A8X7WG15_BRACI</name>
<evidence type="ECO:0000259" key="1">
    <source>
        <dbReference type="Pfam" id="PF02721"/>
    </source>
</evidence>
<evidence type="ECO:0000313" key="3">
    <source>
        <dbReference type="Proteomes" id="UP000886595"/>
    </source>
</evidence>
<reference evidence="2 3" key="1">
    <citation type="submission" date="2020-02" db="EMBL/GenBank/DDBJ databases">
        <authorList>
            <person name="Ma Q."/>
            <person name="Huang Y."/>
            <person name="Song X."/>
            <person name="Pei D."/>
        </authorList>
    </citation>
    <scope>NUCLEOTIDE SEQUENCE [LARGE SCALE GENOMIC DNA]</scope>
    <source>
        <strain evidence="2">Sxm20200214</strain>
        <tissue evidence="2">Leaf</tissue>
    </source>
</reference>
<sequence length="206" mass="23817">MTTYRSLSTLNPGQENTQLIRVKLLRRWKIKLSSPRLYNLKLILVDSEGKKIQATIPHECVLYFVDDLQDQNWYSIKDFKIKTNVGRTMTTNNTFKLKFTISTIVKPIPSESSSLYFYPSSFVDIIHRRLDFQIVVDVIGLLVSSAPIQFCFNEESKINDIAFLSFKIEDDREHIIECQAVGDTAVQFEENRVRCQQSGDPEICLL</sequence>
<dbReference type="PANTHER" id="PTHR47165:SF4">
    <property type="entry name" value="OS03G0429900 PROTEIN"/>
    <property type="match status" value="1"/>
</dbReference>
<accession>A0A8X7WG15</accession>
<organism evidence="2 3">
    <name type="scientific">Brassica carinata</name>
    <name type="common">Ethiopian mustard</name>
    <name type="synonym">Abyssinian cabbage</name>
    <dbReference type="NCBI Taxonomy" id="52824"/>
    <lineage>
        <taxon>Eukaryota</taxon>
        <taxon>Viridiplantae</taxon>
        <taxon>Streptophyta</taxon>
        <taxon>Embryophyta</taxon>
        <taxon>Tracheophyta</taxon>
        <taxon>Spermatophyta</taxon>
        <taxon>Magnoliopsida</taxon>
        <taxon>eudicotyledons</taxon>
        <taxon>Gunneridae</taxon>
        <taxon>Pentapetalae</taxon>
        <taxon>rosids</taxon>
        <taxon>malvids</taxon>
        <taxon>Brassicales</taxon>
        <taxon>Brassicaceae</taxon>
        <taxon>Brassiceae</taxon>
        <taxon>Brassica</taxon>
    </lineage>
</organism>
<dbReference type="InterPro" id="IPR012340">
    <property type="entry name" value="NA-bd_OB-fold"/>
</dbReference>
<dbReference type="SUPFAM" id="SSF50249">
    <property type="entry name" value="Nucleic acid-binding proteins"/>
    <property type="match status" value="1"/>
</dbReference>
<dbReference type="EMBL" id="JAAMPC010000002">
    <property type="protein sequence ID" value="KAG2328811.1"/>
    <property type="molecule type" value="Genomic_DNA"/>
</dbReference>
<feature type="domain" description="Replication protein A 70 kDa DNA-binding subunit B/D first OB fold" evidence="1">
    <location>
        <begin position="4"/>
        <end position="107"/>
    </location>
</feature>
<dbReference type="Gene3D" id="2.40.50.140">
    <property type="entry name" value="Nucleic acid-binding proteins"/>
    <property type="match status" value="1"/>
</dbReference>
<comment type="caution">
    <text evidence="2">The sequence shown here is derived from an EMBL/GenBank/DDBJ whole genome shotgun (WGS) entry which is preliminary data.</text>
</comment>
<dbReference type="PANTHER" id="PTHR47165">
    <property type="entry name" value="OS03G0429900 PROTEIN"/>
    <property type="match status" value="1"/>
</dbReference>
<dbReference type="OrthoDB" id="1108387at2759"/>
<dbReference type="InterPro" id="IPR003871">
    <property type="entry name" value="RFA1B/D_OB_1st"/>
</dbReference>
<dbReference type="CDD" id="cd04480">
    <property type="entry name" value="RPA1_DBD_A_like"/>
    <property type="match status" value="1"/>
</dbReference>
<proteinExistence type="predicted"/>
<dbReference type="Proteomes" id="UP000886595">
    <property type="component" value="Unassembled WGS sequence"/>
</dbReference>
<keyword evidence="3" id="KW-1185">Reference proteome</keyword>
<protein>
    <recommendedName>
        <fullName evidence="1">Replication protein A 70 kDa DNA-binding subunit B/D first OB fold domain-containing protein</fullName>
    </recommendedName>
</protein>
<evidence type="ECO:0000313" key="2">
    <source>
        <dbReference type="EMBL" id="KAG2328811.1"/>
    </source>
</evidence>
<gene>
    <name evidence="2" type="ORF">Bca52824_011539</name>
</gene>